<name>A0AAE0SCV1_9BIVA</name>
<dbReference type="Proteomes" id="UP001195483">
    <property type="component" value="Unassembled WGS sequence"/>
</dbReference>
<evidence type="ECO:0000313" key="1">
    <source>
        <dbReference type="EMBL" id="KAK3589569.1"/>
    </source>
</evidence>
<protein>
    <submittedName>
        <fullName evidence="1">Uncharacterized protein</fullName>
    </submittedName>
</protein>
<sequence>MFITSGGKNLMQQILDHILCRQFNSFLWNIIISKSKKTVNQWTDLHHLQQFTSNIYPNIPSMWRSFNSFIWNISFKKSDKMSTDELIYINVMYKLVHHLGCNYIL</sequence>
<gene>
    <name evidence="1" type="ORF">CHS0354_043024</name>
</gene>
<organism evidence="1 2">
    <name type="scientific">Potamilus streckersoni</name>
    <dbReference type="NCBI Taxonomy" id="2493646"/>
    <lineage>
        <taxon>Eukaryota</taxon>
        <taxon>Metazoa</taxon>
        <taxon>Spiralia</taxon>
        <taxon>Lophotrochozoa</taxon>
        <taxon>Mollusca</taxon>
        <taxon>Bivalvia</taxon>
        <taxon>Autobranchia</taxon>
        <taxon>Heteroconchia</taxon>
        <taxon>Palaeoheterodonta</taxon>
        <taxon>Unionida</taxon>
        <taxon>Unionoidea</taxon>
        <taxon>Unionidae</taxon>
        <taxon>Ambleminae</taxon>
        <taxon>Lampsilini</taxon>
        <taxon>Potamilus</taxon>
    </lineage>
</organism>
<reference evidence="1" key="2">
    <citation type="journal article" date="2021" name="Genome Biol. Evol.">
        <title>Developing a high-quality reference genome for a parasitic bivalve with doubly uniparental inheritance (Bivalvia: Unionida).</title>
        <authorList>
            <person name="Smith C.H."/>
        </authorList>
    </citation>
    <scope>NUCLEOTIDE SEQUENCE</scope>
    <source>
        <strain evidence="1">CHS0354</strain>
        <tissue evidence="1">Mantle</tissue>
    </source>
</reference>
<reference evidence="1" key="1">
    <citation type="journal article" date="2021" name="Genome Biol. Evol.">
        <title>A High-Quality Reference Genome for a Parasitic Bivalve with Doubly Uniparental Inheritance (Bivalvia: Unionida).</title>
        <authorList>
            <person name="Smith C.H."/>
        </authorList>
    </citation>
    <scope>NUCLEOTIDE SEQUENCE</scope>
    <source>
        <strain evidence="1">CHS0354</strain>
    </source>
</reference>
<keyword evidence="2" id="KW-1185">Reference proteome</keyword>
<accession>A0AAE0SCV1</accession>
<evidence type="ECO:0000313" key="2">
    <source>
        <dbReference type="Proteomes" id="UP001195483"/>
    </source>
</evidence>
<dbReference type="AlphaFoldDB" id="A0AAE0SCV1"/>
<dbReference type="EMBL" id="JAEAOA010002360">
    <property type="protein sequence ID" value="KAK3589569.1"/>
    <property type="molecule type" value="Genomic_DNA"/>
</dbReference>
<proteinExistence type="predicted"/>
<reference evidence="1" key="3">
    <citation type="submission" date="2023-05" db="EMBL/GenBank/DDBJ databases">
        <authorList>
            <person name="Smith C.H."/>
        </authorList>
    </citation>
    <scope>NUCLEOTIDE SEQUENCE</scope>
    <source>
        <strain evidence="1">CHS0354</strain>
        <tissue evidence="1">Mantle</tissue>
    </source>
</reference>
<comment type="caution">
    <text evidence="1">The sequence shown here is derived from an EMBL/GenBank/DDBJ whole genome shotgun (WGS) entry which is preliminary data.</text>
</comment>